<dbReference type="PANTHER" id="PTHR38448:SF2">
    <property type="entry name" value="REGULATORY PROTEIN YLBF"/>
    <property type="match status" value="1"/>
</dbReference>
<dbReference type="Proteomes" id="UP001230005">
    <property type="component" value="Unassembled WGS sequence"/>
</dbReference>
<proteinExistence type="predicted"/>
<protein>
    <submittedName>
        <fullName evidence="1">Cell fate (Sporulation/competence/biofilm development) regulator YlbF (YheA/YmcA/DUF963 family)</fullName>
    </submittedName>
</protein>
<dbReference type="RefSeq" id="WP_307323018.1">
    <property type="nucleotide sequence ID" value="NZ_JAUSUG010000003.1"/>
</dbReference>
<dbReference type="SUPFAM" id="SSF158622">
    <property type="entry name" value="YheA/YmcA-like"/>
    <property type="match status" value="1"/>
</dbReference>
<dbReference type="Gene3D" id="1.20.1500.10">
    <property type="entry name" value="YheA/YmcA-like"/>
    <property type="match status" value="1"/>
</dbReference>
<keyword evidence="2" id="KW-1185">Reference proteome</keyword>
<dbReference type="InterPro" id="IPR052767">
    <property type="entry name" value="Bact_com_dev_regulator"/>
</dbReference>
<evidence type="ECO:0000313" key="2">
    <source>
        <dbReference type="Proteomes" id="UP001230005"/>
    </source>
</evidence>
<gene>
    <name evidence="1" type="ORF">J2S74_001214</name>
</gene>
<reference evidence="1 2" key="1">
    <citation type="submission" date="2023-07" db="EMBL/GenBank/DDBJ databases">
        <title>Genomic Encyclopedia of Type Strains, Phase IV (KMG-IV): sequencing the most valuable type-strain genomes for metagenomic binning, comparative biology and taxonomic classification.</title>
        <authorList>
            <person name="Goeker M."/>
        </authorList>
    </citation>
    <scope>NUCLEOTIDE SEQUENCE [LARGE SCALE GENOMIC DNA]</scope>
    <source>
        <strain evidence="1 2">DSM 9768</strain>
    </source>
</reference>
<dbReference type="EMBL" id="JAUSUG010000003">
    <property type="protein sequence ID" value="MDQ0253842.1"/>
    <property type="molecule type" value="Genomic_DNA"/>
</dbReference>
<organism evidence="1 2">
    <name type="scientific">Evansella vedderi</name>
    <dbReference type="NCBI Taxonomy" id="38282"/>
    <lineage>
        <taxon>Bacteria</taxon>
        <taxon>Bacillati</taxon>
        <taxon>Bacillota</taxon>
        <taxon>Bacilli</taxon>
        <taxon>Bacillales</taxon>
        <taxon>Bacillaceae</taxon>
        <taxon>Evansella</taxon>
    </lineage>
</organism>
<dbReference type="InterPro" id="IPR010368">
    <property type="entry name" value="Com_YlbF"/>
</dbReference>
<evidence type="ECO:0000313" key="1">
    <source>
        <dbReference type="EMBL" id="MDQ0253842.1"/>
    </source>
</evidence>
<accession>A0ABT9ZSX1</accession>
<sequence length="146" mass="16244">MVTTMTNVDLLQEAYDFGEVITSSEIFYKYIAAKKALDKNREAQGLIKHFQTLKEKYDEVQRFGKYHPDFKQVTKDVREWKRQLDTHPAIADFKQAENELHDLLTEVSLIIADAVSPHIKVPTGNPFFDQGGCGGGCGSGGSCGCG</sequence>
<dbReference type="InterPro" id="IPR023378">
    <property type="entry name" value="YheA/YmcA-like_dom_sf"/>
</dbReference>
<dbReference type="PANTHER" id="PTHR38448">
    <property type="entry name" value="REGULATORY PROTEIN YLBF-RELATED"/>
    <property type="match status" value="1"/>
</dbReference>
<dbReference type="Pfam" id="PF06133">
    <property type="entry name" value="Com_YlbF"/>
    <property type="match status" value="1"/>
</dbReference>
<comment type="caution">
    <text evidence="1">The sequence shown here is derived from an EMBL/GenBank/DDBJ whole genome shotgun (WGS) entry which is preliminary data.</text>
</comment>
<name>A0ABT9ZSX1_9BACI</name>